<feature type="compositionally biased region" description="Low complexity" evidence="1">
    <location>
        <begin position="97"/>
        <end position="113"/>
    </location>
</feature>
<feature type="compositionally biased region" description="Polar residues" evidence="1">
    <location>
        <begin position="80"/>
        <end position="89"/>
    </location>
</feature>
<name>A0A3M0LH30_HIRRU</name>
<sequence length="189" mass="20106">MWRYWCRCCSLSSVSTQVPLIHSISSVLVGQCSEEAQRLLCSGPVRDENNSPVASSSSRSSSSCRRFRSRSSSSHPSSSWEGTPTSSAAASKVEIKAATSTSISTESPSFSSPAPNPSWWDQSQERLQQPVVAGPSVPGYSHSPSAPSQGRNLLPKESQYPPKKRIPRILLLPGGAHPDGSASRAPAAL</sequence>
<accession>A0A3M0LH30</accession>
<evidence type="ECO:0000313" key="3">
    <source>
        <dbReference type="Proteomes" id="UP000269221"/>
    </source>
</evidence>
<feature type="compositionally biased region" description="Low complexity" evidence="1">
    <location>
        <begin position="55"/>
        <end position="79"/>
    </location>
</feature>
<dbReference type="Proteomes" id="UP000269221">
    <property type="component" value="Unassembled WGS sequence"/>
</dbReference>
<reference evidence="2 3" key="1">
    <citation type="submission" date="2018-07" db="EMBL/GenBank/DDBJ databases">
        <title>A high quality draft genome assembly of the barn swallow (H. rustica rustica).</title>
        <authorList>
            <person name="Formenti G."/>
            <person name="Chiara M."/>
            <person name="Poveda L."/>
            <person name="Francoijs K.-J."/>
            <person name="Bonisoli-Alquati A."/>
            <person name="Canova L."/>
            <person name="Gianfranceschi L."/>
            <person name="Horner D.S."/>
            <person name="Saino N."/>
        </authorList>
    </citation>
    <scope>NUCLEOTIDE SEQUENCE [LARGE SCALE GENOMIC DNA]</scope>
    <source>
        <strain evidence="2">Chelidonia</strain>
        <tissue evidence="2">Blood</tissue>
    </source>
</reference>
<protein>
    <submittedName>
        <fullName evidence="2">Uncharacterized protein</fullName>
    </submittedName>
</protein>
<organism evidence="2 3">
    <name type="scientific">Hirundo rustica rustica</name>
    <dbReference type="NCBI Taxonomy" id="333673"/>
    <lineage>
        <taxon>Eukaryota</taxon>
        <taxon>Metazoa</taxon>
        <taxon>Chordata</taxon>
        <taxon>Craniata</taxon>
        <taxon>Vertebrata</taxon>
        <taxon>Euteleostomi</taxon>
        <taxon>Archelosauria</taxon>
        <taxon>Archosauria</taxon>
        <taxon>Dinosauria</taxon>
        <taxon>Saurischia</taxon>
        <taxon>Theropoda</taxon>
        <taxon>Coelurosauria</taxon>
        <taxon>Aves</taxon>
        <taxon>Neognathae</taxon>
        <taxon>Neoaves</taxon>
        <taxon>Telluraves</taxon>
        <taxon>Australaves</taxon>
        <taxon>Passeriformes</taxon>
        <taxon>Sylvioidea</taxon>
        <taxon>Hirundinidae</taxon>
        <taxon>Hirundo</taxon>
    </lineage>
</organism>
<gene>
    <name evidence="2" type="ORF">DUI87_00561</name>
</gene>
<evidence type="ECO:0000313" key="2">
    <source>
        <dbReference type="EMBL" id="RMC22250.1"/>
    </source>
</evidence>
<feature type="compositionally biased region" description="Polar residues" evidence="1">
    <location>
        <begin position="142"/>
        <end position="151"/>
    </location>
</feature>
<keyword evidence="3" id="KW-1185">Reference proteome</keyword>
<dbReference type="EMBL" id="QRBI01000092">
    <property type="protein sequence ID" value="RMC22250.1"/>
    <property type="molecule type" value="Genomic_DNA"/>
</dbReference>
<feature type="region of interest" description="Disordered" evidence="1">
    <location>
        <begin position="43"/>
        <end position="189"/>
    </location>
</feature>
<proteinExistence type="predicted"/>
<comment type="caution">
    <text evidence="2">The sequence shown here is derived from an EMBL/GenBank/DDBJ whole genome shotgun (WGS) entry which is preliminary data.</text>
</comment>
<dbReference type="AlphaFoldDB" id="A0A3M0LH30"/>
<evidence type="ECO:0000256" key="1">
    <source>
        <dbReference type="SAM" id="MobiDB-lite"/>
    </source>
</evidence>